<keyword evidence="5" id="KW-0012">Acyltransferase</keyword>
<dbReference type="OMA" id="NGLTHFM"/>
<reference evidence="7" key="1">
    <citation type="submission" date="2025-08" db="UniProtKB">
        <authorList>
            <consortium name="RefSeq"/>
        </authorList>
    </citation>
    <scope>IDENTIFICATION</scope>
    <source>
        <strain evidence="7">15085-1641.00</strain>
        <tissue evidence="7">Whole body</tissue>
    </source>
</reference>
<dbReference type="InterPro" id="IPR009447">
    <property type="entry name" value="PIGW/GWT1"/>
</dbReference>
<dbReference type="UniPathway" id="UPA00196"/>
<feature type="transmembrane region" description="Helical" evidence="5">
    <location>
        <begin position="120"/>
        <end position="138"/>
    </location>
</feature>
<name>A0A6J1LSG8_DROHY</name>
<evidence type="ECO:0000313" key="6">
    <source>
        <dbReference type="Proteomes" id="UP000504633"/>
    </source>
</evidence>
<dbReference type="CTD" id="33425"/>
<dbReference type="KEGG" id="dhe:111599379"/>
<feature type="transmembrane region" description="Helical" evidence="5">
    <location>
        <begin position="360"/>
        <end position="383"/>
    </location>
</feature>
<comment type="subcellular location">
    <subcellularLocation>
        <location evidence="5">Endoplasmic reticulum membrane</location>
        <topology evidence="5">Multi-pass membrane protein</topology>
    </subcellularLocation>
    <subcellularLocation>
        <location evidence="1">Membrane</location>
        <topology evidence="1">Multi-pass membrane protein</topology>
    </subcellularLocation>
</comment>
<feature type="transmembrane region" description="Helical" evidence="5">
    <location>
        <begin position="189"/>
        <end position="210"/>
    </location>
</feature>
<evidence type="ECO:0000256" key="1">
    <source>
        <dbReference type="ARBA" id="ARBA00004141"/>
    </source>
</evidence>
<dbReference type="AlphaFoldDB" id="A0A6J1LSG8"/>
<evidence type="ECO:0000256" key="2">
    <source>
        <dbReference type="ARBA" id="ARBA00022692"/>
    </source>
</evidence>
<keyword evidence="3 5" id="KW-1133">Transmembrane helix</keyword>
<proteinExistence type="inferred from homology"/>
<keyword evidence="2 5" id="KW-0812">Transmembrane</keyword>
<dbReference type="OrthoDB" id="15270at2759"/>
<organism evidence="6 7">
    <name type="scientific">Drosophila hydei</name>
    <name type="common">Fruit fly</name>
    <dbReference type="NCBI Taxonomy" id="7224"/>
    <lineage>
        <taxon>Eukaryota</taxon>
        <taxon>Metazoa</taxon>
        <taxon>Ecdysozoa</taxon>
        <taxon>Arthropoda</taxon>
        <taxon>Hexapoda</taxon>
        <taxon>Insecta</taxon>
        <taxon>Pterygota</taxon>
        <taxon>Neoptera</taxon>
        <taxon>Endopterygota</taxon>
        <taxon>Diptera</taxon>
        <taxon>Brachycera</taxon>
        <taxon>Muscomorpha</taxon>
        <taxon>Ephydroidea</taxon>
        <taxon>Drosophilidae</taxon>
        <taxon>Drosophila</taxon>
    </lineage>
</organism>
<feature type="transmembrane region" description="Helical" evidence="5">
    <location>
        <begin position="222"/>
        <end position="243"/>
    </location>
</feature>
<feature type="transmembrane region" description="Helical" evidence="5">
    <location>
        <begin position="282"/>
        <end position="301"/>
    </location>
</feature>
<protein>
    <recommendedName>
        <fullName evidence="5">Phosphatidylinositol-glycan biosynthesis class W protein</fullName>
        <ecNumber evidence="5">2.3.-.-</ecNumber>
    </recommendedName>
</protein>
<evidence type="ECO:0000256" key="3">
    <source>
        <dbReference type="ARBA" id="ARBA00022989"/>
    </source>
</evidence>
<evidence type="ECO:0000256" key="4">
    <source>
        <dbReference type="ARBA" id="ARBA00023136"/>
    </source>
</evidence>
<feature type="transmembrane region" description="Helical" evidence="5">
    <location>
        <begin position="429"/>
        <end position="450"/>
    </location>
</feature>
<feature type="transmembrane region" description="Helical" evidence="5">
    <location>
        <begin position="67"/>
        <end position="84"/>
    </location>
</feature>
<keyword evidence="5" id="KW-0256">Endoplasmic reticulum</keyword>
<dbReference type="Pfam" id="PF06423">
    <property type="entry name" value="GWT1"/>
    <property type="match status" value="1"/>
</dbReference>
<feature type="transmembrane region" description="Helical" evidence="5">
    <location>
        <begin position="462"/>
        <end position="480"/>
    </location>
</feature>
<accession>A0A6J1LSG8</accession>
<keyword evidence="4 5" id="KW-0472">Membrane</keyword>
<dbReference type="GO" id="GO:0032216">
    <property type="term" value="F:glucosaminyl-phosphatidylinositol O-acyltransferase activity"/>
    <property type="evidence" value="ECO:0007669"/>
    <property type="project" value="TreeGrafter"/>
</dbReference>
<keyword evidence="5" id="KW-0808">Transferase</keyword>
<gene>
    <name evidence="7" type="primary">LOC111599379</name>
</gene>
<feature type="transmembrane region" description="Helical" evidence="5">
    <location>
        <begin position="255"/>
        <end position="275"/>
    </location>
</feature>
<evidence type="ECO:0000256" key="5">
    <source>
        <dbReference type="RuleBase" id="RU280819"/>
    </source>
</evidence>
<evidence type="ECO:0000313" key="7">
    <source>
        <dbReference type="RefSeq" id="XP_023170781.2"/>
    </source>
</evidence>
<dbReference type="PANTHER" id="PTHR20661">
    <property type="entry name" value="PHOSPHATIDYLINOSITOL-GLYCAN BIOSYNTHESIS CLASS W PROTEIN"/>
    <property type="match status" value="1"/>
</dbReference>
<feature type="transmembrane region" description="Helical" evidence="5">
    <location>
        <begin position="321"/>
        <end position="339"/>
    </location>
</feature>
<keyword evidence="5" id="KW-0337">GPI-anchor biosynthesis</keyword>
<dbReference type="GO" id="GO:0006506">
    <property type="term" value="P:GPI anchor biosynthetic process"/>
    <property type="evidence" value="ECO:0007669"/>
    <property type="project" value="UniProtKB-UniPathway"/>
</dbReference>
<comment type="pathway">
    <text evidence="5">Glycolipid biosynthesis; glycosylphosphatidylinositol-anchor biosynthesis.</text>
</comment>
<dbReference type="PANTHER" id="PTHR20661:SF0">
    <property type="entry name" value="PHOSPHATIDYLINOSITOL-GLYCAN BIOSYNTHESIS CLASS W PROTEIN"/>
    <property type="match status" value="1"/>
</dbReference>
<dbReference type="GeneID" id="111599379"/>
<feature type="transmembrane region" description="Helical" evidence="5">
    <location>
        <begin position="389"/>
        <end position="408"/>
    </location>
</feature>
<sequence>MAHLGSSDTEIYHYDACVTADKCLLSAPLHIFQSYMEQAVCNPLEIQTVEKNSKYCAWDILRDSLNVLPVILPTLLGLTLSQLLCQHLPLRSMRRFLVEFLLTALPTVCSSTVTSGYNKLYCLVIGTLITLLIFRYGTWRGAAAKHCYDVGKKPAAITLLRATSYICTGCVILAVDFKVFPFEWRKNRTYGASLMDVGIGMFVMSMGVVSQRAQNLTDMRRVVRVVLPLLMLGLTRTVVITLINYDQDEHEYGTHLNAFFTLGFTKLLGSLCSLLARSDKQLLPLALVILALHEFLLQLGLSAYVMSSANRNNLLSANREGLSALPGCISLYLLSTWGGRWFKSKDKLNYAQFLSKLRNMLLVTSASWLLAFASIFLFGIARVTFNAGYVSWLFSIGTILLLLCSFLFEFCMMAPTGKPTSLPAIVETINLNGLTHFILCNLLTGLVNLTLNPAKRSSGECVAILMLYMLASTGMVYVLFRKGIRIA</sequence>
<comment type="function">
    <text evidence="5">A acetyltransferase, which acetylates the inositol ring of phosphatidylinositol during biosynthesis of GPI-anchor.</text>
</comment>
<keyword evidence="6" id="KW-1185">Reference proteome</keyword>
<dbReference type="PIRSF" id="PIRSF017321">
    <property type="entry name" value="GWT1"/>
    <property type="match status" value="1"/>
</dbReference>
<feature type="transmembrane region" description="Helical" evidence="5">
    <location>
        <begin position="96"/>
        <end position="114"/>
    </location>
</feature>
<feature type="transmembrane region" description="Helical" evidence="5">
    <location>
        <begin position="159"/>
        <end position="177"/>
    </location>
</feature>
<dbReference type="Proteomes" id="UP000504633">
    <property type="component" value="Unplaced"/>
</dbReference>
<dbReference type="RefSeq" id="XP_023170781.2">
    <property type="nucleotide sequence ID" value="XM_023315013.2"/>
</dbReference>
<comment type="similarity">
    <text evidence="5">Belongs to the PIGW family.</text>
</comment>
<dbReference type="GO" id="GO:0072659">
    <property type="term" value="P:protein localization to plasma membrane"/>
    <property type="evidence" value="ECO:0007669"/>
    <property type="project" value="TreeGrafter"/>
</dbReference>
<dbReference type="EC" id="2.3.-.-" evidence="5"/>
<dbReference type="GO" id="GO:0005789">
    <property type="term" value="C:endoplasmic reticulum membrane"/>
    <property type="evidence" value="ECO:0007669"/>
    <property type="project" value="UniProtKB-SubCell"/>
</dbReference>